<evidence type="ECO:0000313" key="1">
    <source>
        <dbReference type="EMBL" id="QHR92793.1"/>
    </source>
</evidence>
<dbReference type="AlphaFoldDB" id="A0A6B9XXQ2"/>
<geneLocation type="mitochondrion" evidence="1"/>
<proteinExistence type="predicted"/>
<gene>
    <name evidence="1" type="primary">orf06895</name>
    <name evidence="1" type="ORF">Q903MT_gene6841</name>
</gene>
<name>A0A6B9XXQ2_PICSI</name>
<organism evidence="1">
    <name type="scientific">Picea sitchensis</name>
    <name type="common">Sitka spruce</name>
    <name type="synonym">Pinus sitchensis</name>
    <dbReference type="NCBI Taxonomy" id="3332"/>
    <lineage>
        <taxon>Eukaryota</taxon>
        <taxon>Viridiplantae</taxon>
        <taxon>Streptophyta</taxon>
        <taxon>Embryophyta</taxon>
        <taxon>Tracheophyta</taxon>
        <taxon>Spermatophyta</taxon>
        <taxon>Pinopsida</taxon>
        <taxon>Pinidae</taxon>
        <taxon>Conifers I</taxon>
        <taxon>Pinales</taxon>
        <taxon>Pinaceae</taxon>
        <taxon>Picea</taxon>
    </lineage>
</organism>
<keyword evidence="1" id="KW-0496">Mitochondrion</keyword>
<dbReference type="EMBL" id="MK697706">
    <property type="protein sequence ID" value="QHR92793.1"/>
    <property type="molecule type" value="Genomic_DNA"/>
</dbReference>
<protein>
    <submittedName>
        <fullName evidence="1">Uncharacterized protein</fullName>
    </submittedName>
</protein>
<accession>A0A6B9XXQ2</accession>
<sequence>MPTTTSTRVGTITFIRSGPIFLESTILDIYCLPPLSFFYLSKLSIGFLPPCKRRLNMSGLIS</sequence>
<reference evidence="1" key="1">
    <citation type="submission" date="2019-03" db="EMBL/GenBank/DDBJ databases">
        <title>Largest Complete Mitochondrial Genome of a Gymnosperm, Sitka Spruce (Picea sitchensis), Indicates Complex Physical Structure.</title>
        <authorList>
            <person name="Jackman S.D."/>
            <person name="Coombe L."/>
            <person name="Warren R."/>
            <person name="Kirk H."/>
            <person name="Trinh E."/>
            <person name="McLeod T."/>
            <person name="Pleasance S."/>
            <person name="Pandoh P."/>
            <person name="Zhao Y."/>
            <person name="Coope R."/>
            <person name="Bousquet J."/>
            <person name="Bohlmann J.C."/>
            <person name="Jones S.J.M."/>
            <person name="Birol I."/>
        </authorList>
    </citation>
    <scope>NUCLEOTIDE SEQUENCE</scope>
    <source>
        <strain evidence="1">Q903</strain>
    </source>
</reference>